<gene>
    <name evidence="3" type="ORF">LXM26_24405</name>
</gene>
<dbReference type="Gene3D" id="2.60.40.380">
    <property type="entry name" value="Purple acid phosphatase-like, N-terminal"/>
    <property type="match status" value="1"/>
</dbReference>
<evidence type="ECO:0000313" key="3">
    <source>
        <dbReference type="EMBL" id="MCF0064675.1"/>
    </source>
</evidence>
<evidence type="ECO:0000313" key="4">
    <source>
        <dbReference type="Proteomes" id="UP001139000"/>
    </source>
</evidence>
<sequence>MKGNTTINRRKFLERSVLGAGGVIFSTVLIGSCTDHNIPDPNDPNQNGSFDYNVASFDPTSTQIILWTRVSPANASSQKVTLTYDIATDAGFAQIIKTEMLDASVEDDFTISVDISGLKSNTKYYYRFTITNTQVVSPVGETKTLAKAGEMDEVKLAVCSCSNYPAGLFNVYGAIAASEADVVLHLGDYIYEYGAGQYGSNPDTIALARLHKPANEILSLDDYRTRFKQYRSDPQLQLAHQKKPFICVWDDHEVANDAFKDGAQNHNQNEGSFQERKQRAIKAYHEYIGVRTLVDEKIYRSFSFGNILDLHMLDTRIIGRDKQLSYADYFTQTGLDAAAFQKDWLNPNRTILGKEQLDWLGAAIGSGKGAWQVLGQQVLMGKMYVPAELLLAIVQIVGEVDATGSASPATFKMFQKLLGELTQLKARFLANDPTLTPQDKARIQTVLPYNLDAWDGYPIEREKVYAMAKGKKLIGLAGDSHNGWYSHLNANDKSQAGLELAAPSVTSPGFEEYLGADPVSLGGFEQALALLVDDLQYLDASRRGYVMAKFSTSKIVSEWRYVASITSLTIATTVGHSETITA</sequence>
<dbReference type="Gene3D" id="3.60.21.70">
    <property type="entry name" value="PhoD-like phosphatase"/>
    <property type="match status" value="1"/>
</dbReference>
<keyword evidence="4" id="KW-1185">Reference proteome</keyword>
<dbReference type="Pfam" id="PF16655">
    <property type="entry name" value="PhoD_N"/>
    <property type="match status" value="1"/>
</dbReference>
<reference evidence="3" key="1">
    <citation type="submission" date="2021-12" db="EMBL/GenBank/DDBJ databases">
        <title>Novel species in genus Dyadobacter.</title>
        <authorList>
            <person name="Ma C."/>
        </authorList>
    </citation>
    <scope>NUCLEOTIDE SEQUENCE</scope>
    <source>
        <strain evidence="3">LJ419</strain>
    </source>
</reference>
<protein>
    <submittedName>
        <fullName evidence="3">Alkaline phosphatase D family protein</fullName>
    </submittedName>
</protein>
<proteinExistence type="predicted"/>
<dbReference type="Pfam" id="PF09423">
    <property type="entry name" value="PhoD"/>
    <property type="match status" value="1"/>
</dbReference>
<accession>A0A9X1THE1</accession>
<evidence type="ECO:0000259" key="2">
    <source>
        <dbReference type="Pfam" id="PF16655"/>
    </source>
</evidence>
<feature type="domain" description="Phospholipase D N-terminal" evidence="2">
    <location>
        <begin position="54"/>
        <end position="144"/>
    </location>
</feature>
<dbReference type="AlphaFoldDB" id="A0A9X1THE1"/>
<dbReference type="EMBL" id="JAJTTC010000008">
    <property type="protein sequence ID" value="MCF0064675.1"/>
    <property type="molecule type" value="Genomic_DNA"/>
</dbReference>
<dbReference type="RefSeq" id="WP_234657623.1">
    <property type="nucleotide sequence ID" value="NZ_CP094997.1"/>
</dbReference>
<dbReference type="InterPro" id="IPR029052">
    <property type="entry name" value="Metallo-depent_PP-like"/>
</dbReference>
<dbReference type="CDD" id="cd07389">
    <property type="entry name" value="MPP_PhoD"/>
    <property type="match status" value="1"/>
</dbReference>
<dbReference type="PANTHER" id="PTHR43606">
    <property type="entry name" value="PHOSPHATASE, PUTATIVE (AFU_ORTHOLOGUE AFUA_6G08710)-RELATED"/>
    <property type="match status" value="1"/>
</dbReference>
<dbReference type="InterPro" id="IPR032093">
    <property type="entry name" value="PhoD_N"/>
</dbReference>
<dbReference type="InterPro" id="IPR018946">
    <property type="entry name" value="PhoD-like_MPP"/>
</dbReference>
<dbReference type="Proteomes" id="UP001139000">
    <property type="component" value="Unassembled WGS sequence"/>
</dbReference>
<dbReference type="InterPro" id="IPR038607">
    <property type="entry name" value="PhoD-like_sf"/>
</dbReference>
<name>A0A9X1THE1_9BACT</name>
<feature type="domain" description="PhoD-like phosphatase metallophosphatase" evidence="1">
    <location>
        <begin position="156"/>
        <end position="557"/>
    </location>
</feature>
<dbReference type="PANTHER" id="PTHR43606:SF2">
    <property type="entry name" value="ALKALINE PHOSPHATASE FAMILY PROTEIN (AFU_ORTHOLOGUE AFUA_5G03860)"/>
    <property type="match status" value="1"/>
</dbReference>
<dbReference type="InterPro" id="IPR052900">
    <property type="entry name" value="Phospholipid_Metab_Enz"/>
</dbReference>
<evidence type="ECO:0000259" key="1">
    <source>
        <dbReference type="Pfam" id="PF09423"/>
    </source>
</evidence>
<organism evidence="3 4">
    <name type="scientific">Dyadobacter chenwenxiniae</name>
    <dbReference type="NCBI Taxonomy" id="2906456"/>
    <lineage>
        <taxon>Bacteria</taxon>
        <taxon>Pseudomonadati</taxon>
        <taxon>Bacteroidota</taxon>
        <taxon>Cytophagia</taxon>
        <taxon>Cytophagales</taxon>
        <taxon>Spirosomataceae</taxon>
        <taxon>Dyadobacter</taxon>
    </lineage>
</organism>
<dbReference type="SUPFAM" id="SSF56300">
    <property type="entry name" value="Metallo-dependent phosphatases"/>
    <property type="match status" value="1"/>
</dbReference>
<dbReference type="PROSITE" id="PS51257">
    <property type="entry name" value="PROKAR_LIPOPROTEIN"/>
    <property type="match status" value="1"/>
</dbReference>
<comment type="caution">
    <text evidence="3">The sequence shown here is derived from an EMBL/GenBank/DDBJ whole genome shotgun (WGS) entry which is preliminary data.</text>
</comment>